<sequence length="392" mass="43015">MKLITFGLAALLIAVTSATIQPSRRASNPPAARVLLGSVEHIYVADFFPSINMWFITLMKKVPGTPSWMTFMPPNRLYAADASSTTLRVFDLDLQNNTLELKRESQASSGVVHLQFNADKTRLIGSAYGAGTIDVWDIEGGNLDLLKTIRSPGKLGPNAERQSAPHPHQATFDPTGSFLVVNDLGTDSIIIIDGRDDRYEIIDNIYAKPSGCGPRHGVFYPQGSAKATHYIIICELSNQVLVYSVTYDTDRLSLQQVQDIPAFGPKFPPKDDLTTASSAIILSPDNKDLYISNRLTGMRIDTVTQFRLCQSNCSFPQLTYARTTSTGGIVPRMISFSQDGEYIFAGNQNEGFGLVALRRDKDGTLQNRRVAQIRASIFGEKGSGPQFVKQIA</sequence>
<comment type="caution">
    <text evidence="1">The sequence shown here is derived from an EMBL/GenBank/DDBJ whole genome shotgun (WGS) entry which is preliminary data.</text>
</comment>
<reference evidence="1" key="1">
    <citation type="submission" date="2022-06" db="EMBL/GenBank/DDBJ databases">
        <title>Fusarium solani species complex genomes reveal bases of compartmentalisation and animal pathogenesis.</title>
        <authorList>
            <person name="Tsai I.J."/>
        </authorList>
    </citation>
    <scope>NUCLEOTIDE SEQUENCE</scope>
    <source>
        <strain evidence="1">Fu6.1</strain>
    </source>
</reference>
<evidence type="ECO:0000313" key="1">
    <source>
        <dbReference type="EMBL" id="KAI8654447.1"/>
    </source>
</evidence>
<proteinExistence type="predicted"/>
<organism evidence="1 2">
    <name type="scientific">Fusarium keratoplasticum</name>
    <dbReference type="NCBI Taxonomy" id="1328300"/>
    <lineage>
        <taxon>Eukaryota</taxon>
        <taxon>Fungi</taxon>
        <taxon>Dikarya</taxon>
        <taxon>Ascomycota</taxon>
        <taxon>Pezizomycotina</taxon>
        <taxon>Sordariomycetes</taxon>
        <taxon>Hypocreomycetidae</taxon>
        <taxon>Hypocreales</taxon>
        <taxon>Nectriaceae</taxon>
        <taxon>Fusarium</taxon>
        <taxon>Fusarium solani species complex</taxon>
    </lineage>
</organism>
<keyword evidence="2" id="KW-1185">Reference proteome</keyword>
<dbReference type="Proteomes" id="UP001065298">
    <property type="component" value="Chromosome 10"/>
</dbReference>
<dbReference type="EMBL" id="CM046512">
    <property type="protein sequence ID" value="KAI8654447.1"/>
    <property type="molecule type" value="Genomic_DNA"/>
</dbReference>
<name>A0ACC0QIZ0_9HYPO</name>
<accession>A0ACC0QIZ0</accession>
<protein>
    <submittedName>
        <fullName evidence="1">Uncharacterized protein</fullName>
    </submittedName>
</protein>
<evidence type="ECO:0000313" key="2">
    <source>
        <dbReference type="Proteomes" id="UP001065298"/>
    </source>
</evidence>
<gene>
    <name evidence="1" type="ORF">NCS57_01190100</name>
</gene>